<sequence length="105" mass="11559">MTIQEAAKLAIKEVEIFWEKSGIPHQDTHNSICRLKKLHSDHRVLKKNNARLHSDGEAANFQTSSQSGHPSNASQVIPCSSQVPNSQHSTQSIADDKATDEVTSK</sequence>
<reference evidence="1" key="1">
    <citation type="submission" date="2023-04" db="EMBL/GenBank/DDBJ databases">
        <title>A chromosome-level genome assembly of the parasitoid wasp Eretmocerus hayati.</title>
        <authorList>
            <person name="Zhong Y."/>
            <person name="Liu S."/>
            <person name="Liu Y."/>
        </authorList>
    </citation>
    <scope>NUCLEOTIDE SEQUENCE</scope>
    <source>
        <strain evidence="1">ZJU_SS_LIU_2023</strain>
    </source>
</reference>
<dbReference type="Proteomes" id="UP001239111">
    <property type="component" value="Chromosome 4"/>
</dbReference>
<proteinExistence type="predicted"/>
<comment type="caution">
    <text evidence="1">The sequence shown here is derived from an EMBL/GenBank/DDBJ whole genome shotgun (WGS) entry which is preliminary data.</text>
</comment>
<keyword evidence="2" id="KW-1185">Reference proteome</keyword>
<name>A0ACC2N6Z8_9HYME</name>
<evidence type="ECO:0000313" key="1">
    <source>
        <dbReference type="EMBL" id="KAJ8666661.1"/>
    </source>
</evidence>
<organism evidence="1 2">
    <name type="scientific">Eretmocerus hayati</name>
    <dbReference type="NCBI Taxonomy" id="131215"/>
    <lineage>
        <taxon>Eukaryota</taxon>
        <taxon>Metazoa</taxon>
        <taxon>Ecdysozoa</taxon>
        <taxon>Arthropoda</taxon>
        <taxon>Hexapoda</taxon>
        <taxon>Insecta</taxon>
        <taxon>Pterygota</taxon>
        <taxon>Neoptera</taxon>
        <taxon>Endopterygota</taxon>
        <taxon>Hymenoptera</taxon>
        <taxon>Apocrita</taxon>
        <taxon>Proctotrupomorpha</taxon>
        <taxon>Chalcidoidea</taxon>
        <taxon>Aphelinidae</taxon>
        <taxon>Aphelininae</taxon>
        <taxon>Eretmocerus</taxon>
    </lineage>
</organism>
<evidence type="ECO:0000313" key="2">
    <source>
        <dbReference type="Proteomes" id="UP001239111"/>
    </source>
</evidence>
<protein>
    <submittedName>
        <fullName evidence="1">Uncharacterized protein</fullName>
    </submittedName>
</protein>
<accession>A0ACC2N6Z8</accession>
<dbReference type="EMBL" id="CM056744">
    <property type="protein sequence ID" value="KAJ8666661.1"/>
    <property type="molecule type" value="Genomic_DNA"/>
</dbReference>
<gene>
    <name evidence="1" type="ORF">QAD02_008323</name>
</gene>